<dbReference type="SMART" id="SM00220">
    <property type="entry name" value="S_TKc"/>
    <property type="match status" value="1"/>
</dbReference>
<dbReference type="PANTHER" id="PTHR11584">
    <property type="entry name" value="SERINE/THREONINE PROTEIN KINASE"/>
    <property type="match status" value="1"/>
</dbReference>
<dbReference type="KEGG" id="tcr:506529.340"/>
<proteinExistence type="predicted"/>
<feature type="domain" description="Protein kinase" evidence="9">
    <location>
        <begin position="290"/>
        <end position="554"/>
    </location>
</feature>
<dbReference type="InterPro" id="IPR008271">
    <property type="entry name" value="Ser/Thr_kinase_AS"/>
</dbReference>
<accession>O61108</accession>
<dbReference type="RefSeq" id="XP_821924.1">
    <property type="nucleotide sequence ID" value="XM_816831.1"/>
</dbReference>
<protein>
    <submittedName>
        <fullName evidence="10">TcC31.35</fullName>
    </submittedName>
</protein>
<reference evidence="10" key="1">
    <citation type="journal article" date="1998" name="Genome Res.">
        <title>Complete sequence of a 93.4-kb contig from chromosome 3 of Trypanosoma cruzi containing a strand-switch region.</title>
        <authorList>
            <person name="Andersson B."/>
            <person name="Aslund L."/>
            <person name="Tammi M."/>
            <person name="Tran A.N."/>
            <person name="Hoheisel J.D."/>
            <person name="Pettersson U."/>
        </authorList>
    </citation>
    <scope>NUCLEOTIDE SEQUENCE</scope>
    <source>
        <strain evidence="10">Brener</strain>
    </source>
</reference>
<feature type="transmembrane region" description="Helical" evidence="7">
    <location>
        <begin position="146"/>
        <end position="167"/>
    </location>
</feature>
<dbReference type="VEuPathDB" id="TriTrypDB:BCY84_19415"/>
<dbReference type="OMA" id="MEYVPFQ"/>
<evidence type="ECO:0000256" key="8">
    <source>
        <dbReference type="SAM" id="SignalP"/>
    </source>
</evidence>
<dbReference type="PIR" id="T14616">
    <property type="entry name" value="T14616"/>
</dbReference>
<dbReference type="VEuPathDB" id="TriTrypDB:TcBrA4_0067460"/>
<dbReference type="Pfam" id="PF00069">
    <property type="entry name" value="Pkinase"/>
    <property type="match status" value="1"/>
</dbReference>
<dbReference type="OrthoDB" id="8693905at2759"/>
<keyword evidence="2" id="KW-0808">Transferase</keyword>
<evidence type="ECO:0000256" key="4">
    <source>
        <dbReference type="ARBA" id="ARBA00022777"/>
    </source>
</evidence>
<feature type="region of interest" description="Disordered" evidence="6">
    <location>
        <begin position="184"/>
        <end position="243"/>
    </location>
</feature>
<dbReference type="VEuPathDB" id="TriTrypDB:ECC02_002456"/>
<dbReference type="Gene3D" id="1.10.510.10">
    <property type="entry name" value="Transferase(Phosphotransferase) domain 1"/>
    <property type="match status" value="1"/>
</dbReference>
<dbReference type="VEuPathDB" id="TriTrypDB:TCSYLVIO_006928"/>
<evidence type="ECO:0000256" key="3">
    <source>
        <dbReference type="ARBA" id="ARBA00022741"/>
    </source>
</evidence>
<evidence type="ECO:0000256" key="2">
    <source>
        <dbReference type="ARBA" id="ARBA00022679"/>
    </source>
</evidence>
<dbReference type="VEuPathDB" id="TriTrypDB:TcYC6_0084040"/>
<keyword evidence="7" id="KW-0812">Transmembrane</keyword>
<dbReference type="PROSITE" id="PS00108">
    <property type="entry name" value="PROTEIN_KINASE_ST"/>
    <property type="match status" value="1"/>
</dbReference>
<reference evidence="10" key="2">
    <citation type="submission" date="2003-06" db="EMBL/GenBank/DDBJ databases">
        <authorList>
            <person name="Andersson B."/>
            <person name="Bontempi E.J."/>
        </authorList>
    </citation>
    <scope>NUCLEOTIDE SEQUENCE</scope>
    <source>
        <strain evidence="10">Brener</strain>
    </source>
</reference>
<feature type="transmembrane region" description="Helical" evidence="7">
    <location>
        <begin position="27"/>
        <end position="45"/>
    </location>
</feature>
<evidence type="ECO:0000259" key="9">
    <source>
        <dbReference type="PROSITE" id="PS50011"/>
    </source>
</evidence>
<name>O61108_TRYCR</name>
<feature type="compositionally biased region" description="Basic and acidic residues" evidence="6">
    <location>
        <begin position="208"/>
        <end position="225"/>
    </location>
</feature>
<dbReference type="VEuPathDB" id="TriTrypDB:C4B63_41g213"/>
<dbReference type="InterPro" id="IPR000719">
    <property type="entry name" value="Prot_kinase_dom"/>
</dbReference>
<keyword evidence="7" id="KW-0472">Membrane</keyword>
<evidence type="ECO:0000256" key="5">
    <source>
        <dbReference type="ARBA" id="ARBA00022840"/>
    </source>
</evidence>
<feature type="region of interest" description="Disordered" evidence="6">
    <location>
        <begin position="254"/>
        <end position="273"/>
    </location>
</feature>
<dbReference type="PANTHER" id="PTHR11584:SF369">
    <property type="entry name" value="MITOGEN-ACTIVATED PROTEIN KINASE KINASE KINASE 19-RELATED"/>
    <property type="match status" value="1"/>
</dbReference>
<feature type="transmembrane region" description="Helical" evidence="7">
    <location>
        <begin position="52"/>
        <end position="82"/>
    </location>
</feature>
<evidence type="ECO:0000256" key="1">
    <source>
        <dbReference type="ARBA" id="ARBA00022527"/>
    </source>
</evidence>
<dbReference type="InterPro" id="IPR011009">
    <property type="entry name" value="Kinase-like_dom_sf"/>
</dbReference>
<dbReference type="VEuPathDB" id="TriTrypDB:C3747_78g88"/>
<dbReference type="VEuPathDB" id="TriTrypDB:TcCL_ESM11999"/>
<dbReference type="VEuPathDB" id="TriTrypDB:TCDM_05014"/>
<dbReference type="SMR" id="O61108"/>
<evidence type="ECO:0000256" key="6">
    <source>
        <dbReference type="SAM" id="MobiDB-lite"/>
    </source>
</evidence>
<dbReference type="VEuPathDB" id="TriTrypDB:TcG_02369"/>
<feature type="chain" id="PRO_5004159140" evidence="8">
    <location>
        <begin position="18"/>
        <end position="560"/>
    </location>
</feature>
<evidence type="ECO:0000313" key="10">
    <source>
        <dbReference type="EMBL" id="AAC14089.1"/>
    </source>
</evidence>
<dbReference type="CDD" id="cd06606">
    <property type="entry name" value="STKc_MAPKKK"/>
    <property type="match status" value="1"/>
</dbReference>
<feature type="compositionally biased region" description="Basic and acidic residues" evidence="6">
    <location>
        <begin position="254"/>
        <end position="263"/>
    </location>
</feature>
<dbReference type="VEuPathDB" id="TriTrypDB:TcCLB.506529.340"/>
<feature type="signal peptide" evidence="8">
    <location>
        <begin position="1"/>
        <end position="17"/>
    </location>
</feature>
<organism evidence="10">
    <name type="scientific">Trypanosoma cruzi</name>
    <dbReference type="NCBI Taxonomy" id="5693"/>
    <lineage>
        <taxon>Eukaryota</taxon>
        <taxon>Discoba</taxon>
        <taxon>Euglenozoa</taxon>
        <taxon>Kinetoplastea</taxon>
        <taxon>Metakinetoplastina</taxon>
        <taxon>Trypanosomatida</taxon>
        <taxon>Trypanosomatidae</taxon>
        <taxon>Trypanosoma</taxon>
        <taxon>Schizotrypanum</taxon>
    </lineage>
</organism>
<dbReference type="EMBL" id="AC137988">
    <property type="protein sequence ID" value="AAC14089.1"/>
    <property type="molecule type" value="Genomic_DNA"/>
</dbReference>
<dbReference type="VEuPathDB" id="TriTrypDB:Tc_MARK_5682"/>
<keyword evidence="7" id="KW-1133">Transmembrane helix</keyword>
<keyword evidence="3" id="KW-0547">Nucleotide-binding</keyword>
<evidence type="ECO:0000256" key="7">
    <source>
        <dbReference type="SAM" id="Phobius"/>
    </source>
</evidence>
<dbReference type="AlphaFoldDB" id="O61108"/>
<keyword evidence="8" id="KW-0732">Signal</keyword>
<keyword evidence="5" id="KW-0067">ATP-binding</keyword>
<sequence>MLSLLFFFFFSFPSVRIGGVGGGGRSHVTVLVLVAASLVLCRLLFCCHLCAFFLLSCFFFVRFLFFSLTLFLCRLCLFVFWWKCVRVRASETFRALSMSDVFYLNIPRGRVPRGVSGAASAAPTVSLHDPLSRAVSPASSNARWGVVPMVVGVLSVGCAFSLAVRLWQYRQQCLSSIMSGGGRVLRGEGGKPQLRRRPRRCSSLLHNARRDDTPLSQKEPLRLTTDESIPSPTAHLPEANDGCFDDDNRRNGLEWDSLDHQGEAGDEDFDTRTSSLNSPLMFVTTTGERYKRVSQLGRGGCGRVYKCFNLNTGQVVAVKEVRLEESTDGDRAEELRSEFELLSRVSHPNIIRVIGCHVGKQHARLFLEWAAGGSLCDVMKAIDRSFASGLHEDLVQSYVRQILEALQCLHENGIIHRDLKPQNLLIDHAGKLRVTDFGLSRLVAEGASAVETVVAGTPRYLAPEAISAGRFSCGSDLWAVGATMSELFTGRPPWSHLGVQQLPSLLYHIANNPEDHPVIPAHISEEAKEFMAQCFRPEPGDRGTAAILLQHPFLTGERRE</sequence>
<gene>
    <name evidence="10" type="primary">TcC31.35</name>
</gene>
<dbReference type="PROSITE" id="PS50011">
    <property type="entry name" value="PROTEIN_KINASE_DOM"/>
    <property type="match status" value="1"/>
</dbReference>
<dbReference type="VEuPathDB" id="TriTrypDB:TcCLB.510889.30"/>
<keyword evidence="4" id="KW-0418">Kinase</keyword>
<dbReference type="GO" id="GO:0004674">
    <property type="term" value="F:protein serine/threonine kinase activity"/>
    <property type="evidence" value="ECO:0007669"/>
    <property type="project" value="UniProtKB-KW"/>
</dbReference>
<dbReference type="SUPFAM" id="SSF56112">
    <property type="entry name" value="Protein kinase-like (PK-like)"/>
    <property type="match status" value="1"/>
</dbReference>
<keyword evidence="1" id="KW-0723">Serine/threonine-protein kinase</keyword>
<dbReference type="GO" id="GO:0005524">
    <property type="term" value="F:ATP binding"/>
    <property type="evidence" value="ECO:0007669"/>
    <property type="project" value="UniProtKB-KW"/>
</dbReference>